<feature type="repeat" description="ARM" evidence="4">
    <location>
        <begin position="182"/>
        <end position="224"/>
    </location>
</feature>
<dbReference type="PANTHER" id="PTHR23316">
    <property type="entry name" value="IMPORTIN ALPHA"/>
    <property type="match status" value="1"/>
</dbReference>
<evidence type="ECO:0000256" key="2">
    <source>
        <dbReference type="ARBA" id="ARBA00022448"/>
    </source>
</evidence>
<gene>
    <name evidence="5" type="ORF">TGDOM2_237600</name>
</gene>
<dbReference type="GO" id="GO:0015031">
    <property type="term" value="P:protein transport"/>
    <property type="evidence" value="ECO:0007669"/>
    <property type="project" value="UniProtKB-KW"/>
</dbReference>
<reference evidence="5 6" key="1">
    <citation type="submission" date="2014-02" db="EMBL/GenBank/DDBJ databases">
        <authorList>
            <person name="Sibley D."/>
            <person name="Venepally P."/>
            <person name="Karamycheva S."/>
            <person name="Hadjithomas M."/>
            <person name="Khan A."/>
            <person name="Brunk B."/>
            <person name="Roos D."/>
            <person name="Caler E."/>
            <person name="Lorenzi H."/>
        </authorList>
    </citation>
    <scope>NUCLEOTIDE SEQUENCE [LARGE SCALE GENOMIC DNA]</scope>
    <source>
        <strain evidence="5 6">GAB2-2007-GAL-DOM2</strain>
    </source>
</reference>
<dbReference type="PROSITE" id="PS50176">
    <property type="entry name" value="ARM_REPEAT"/>
    <property type="match status" value="1"/>
</dbReference>
<dbReference type="InterPro" id="IPR011989">
    <property type="entry name" value="ARM-like"/>
</dbReference>
<evidence type="ECO:0000313" key="6">
    <source>
        <dbReference type="Proteomes" id="UP000028837"/>
    </source>
</evidence>
<dbReference type="AlphaFoldDB" id="A0A086JUL6"/>
<evidence type="ECO:0000256" key="4">
    <source>
        <dbReference type="PROSITE-ProRule" id="PRU00259"/>
    </source>
</evidence>
<dbReference type="InterPro" id="IPR000225">
    <property type="entry name" value="Armadillo"/>
</dbReference>
<evidence type="ECO:0000313" key="5">
    <source>
        <dbReference type="EMBL" id="KFG35834.1"/>
    </source>
</evidence>
<evidence type="ECO:0000256" key="1">
    <source>
        <dbReference type="ARBA" id="ARBA00010394"/>
    </source>
</evidence>
<dbReference type="SUPFAM" id="SSF48371">
    <property type="entry name" value="ARM repeat"/>
    <property type="match status" value="1"/>
</dbReference>
<dbReference type="Gene3D" id="1.25.10.10">
    <property type="entry name" value="Leucine-rich Repeat Variant"/>
    <property type="match status" value="1"/>
</dbReference>
<comment type="similarity">
    <text evidence="1">Belongs to the importin alpha family.</text>
</comment>
<dbReference type="EMBL" id="AHZU02001145">
    <property type="protein sequence ID" value="KFG35834.1"/>
    <property type="molecule type" value="Genomic_DNA"/>
</dbReference>
<keyword evidence="2" id="KW-0813">Transport</keyword>
<proteinExistence type="inferred from homology"/>
<accession>A0A086JUL6</accession>
<protein>
    <submittedName>
        <fullName evidence="5">Armadillo/beta-catenin family repeat-containing protein</fullName>
    </submittedName>
</protein>
<dbReference type="OrthoDB" id="331103at2759"/>
<dbReference type="SMART" id="SM00185">
    <property type="entry name" value="ARM"/>
    <property type="match status" value="5"/>
</dbReference>
<organism evidence="5 6">
    <name type="scientific">Toxoplasma gondii GAB2-2007-GAL-DOM2</name>
    <dbReference type="NCBI Taxonomy" id="1130820"/>
    <lineage>
        <taxon>Eukaryota</taxon>
        <taxon>Sar</taxon>
        <taxon>Alveolata</taxon>
        <taxon>Apicomplexa</taxon>
        <taxon>Conoidasida</taxon>
        <taxon>Coccidia</taxon>
        <taxon>Eucoccidiorida</taxon>
        <taxon>Eimeriorina</taxon>
        <taxon>Sarcocystidae</taxon>
        <taxon>Toxoplasma</taxon>
    </lineage>
</organism>
<dbReference type="VEuPathDB" id="ToxoDB:TGDOM2_237600"/>
<dbReference type="Pfam" id="PF00514">
    <property type="entry name" value="Arm"/>
    <property type="match status" value="1"/>
</dbReference>
<dbReference type="InterPro" id="IPR016024">
    <property type="entry name" value="ARM-type_fold"/>
</dbReference>
<name>A0A086JUL6_TOXGO</name>
<sequence>MESNQAPWEPSTGFCHMQKRRSVFCGANRSTDAVVEEELQELTRFFRQKLAIDCPASCPSSSLSTDASASDLPAALASPEDWGRLLHFMQSLLSRSLNSPSPLFLPVPIRNQNSDQCSATCDEIPSSLHVIDAHESSGGATPHQWPCIERENEELLLQCTRSIRVVLSAAGKIPVQLCVQQGALPLLVQALCCRNREIVFEAAWCVTNIASGSSEDVAALVANGCLVLLFALVFSFHPFHLSSGGSHPSGVSRPSAPERQEEEVLEQILWALGNIAGDSPHFRDLLLCPEALLQHAQQLQCYPSLQQHSQLLRLLQHYTESLMHLQELRRTQFSCGREEERPQFPALQGQLLALISQCRNVQTWRTCVWLLSNLCRGQPRPQFQYVLPVMPLLQHVLLNFQDDEALSDALWALDGVAGHPRGATLFAERRELLTAVIHVLAHCSSVCCCGCPKLATSVSADDTKSFAGLRGSAPEREGPHARNLCCRVCSGVSEKVSPEADAEQLQMCVRPALRIVGQVATGSVRQTQVLLDCCVTDQKGLYGNSDASHASSAPNTGVSGQPSILLLHILRILLHHERKTVRKDCGWCISNIAVGSLHQLQQLLGLGVLEAVLMQLSPRGEEEEEVRRELLWVVVNACTTADRAVLSRLLELGAIRPVCEMLRVAARTADPKAAAAAADAVMSILEKSAPVAEPRTLDRDCSERSEAGWLAKGAGFQKFTGNLVCWDGKGGKTLDSTGLTTASCGCCSGENSGIRHVCVCTCHHLLLLSSALLLEEDCPLLLQLLVQQLQQQPADLCPDLVARIGRTGEALVEVASVVSRHQVIVRQLIQHYQQSHEQAAMNYLVRKSLAKESRCGSRLIPRENGLDGDLPWQGGAAFPPQSLPATLECSMESHHSVQVSTEEKRLFRR</sequence>
<comment type="caution">
    <text evidence="5">The sequence shown here is derived from an EMBL/GenBank/DDBJ whole genome shotgun (WGS) entry which is preliminary data.</text>
</comment>
<dbReference type="Proteomes" id="UP000028837">
    <property type="component" value="Unassembled WGS sequence"/>
</dbReference>
<evidence type="ECO:0000256" key="3">
    <source>
        <dbReference type="ARBA" id="ARBA00022927"/>
    </source>
</evidence>
<keyword evidence="3" id="KW-0653">Protein transport</keyword>